<accession>A0ACC5ZG19</accession>
<name>A0ACC5ZG19_9TELE</name>
<sequence>MIIHSLFNGAGWAARGHVPNLSSPLMLLTSDASELCKFDPGDLQSLTWLTSVDVPRLQQLRSGRAEFSMSAQDQLHAAAQLSNMSVAGGGTSMIHLQSNMQHSPLGINSMPQFSPSFPCPASVYQPSSQQVMTFSQSNQQCSPGGLYSNFNSQSLFTQQQIHTPHSQETQPKTFPKPIYSYSCLIAMALKNSKTGSLPVSEIYSFMKEHFPYFKTAPDGWKNSVRHNLSLNKCFEKVENKMSGSSRKGCLWALNPAKIDKMEEEMQKWKRKDLTAIRRSMANPDELDKLITDRPESCRRKPLDPQLPPPQPVLSLQCLTVHHQLQLQLHTQPRIAPTSPAPAQTPPLHPVPDLVKQPPPPQQQQQQQQPAEIFSVHSDVHSEVDALDPSIMDFALQGNLWDEMKDDSFNLEALGSFSNSPLRLSDCDLEGVSTTPVSSAAEIPFSGVYTSYSTVDGFTNQYINTQGSNKPIVLH</sequence>
<dbReference type="Proteomes" id="UP000830395">
    <property type="component" value="Chromosome 24"/>
</dbReference>
<comment type="caution">
    <text evidence="1">The sequence shown here is derived from an EMBL/GenBank/DDBJ whole genome shotgun (WGS) entry which is preliminary data.</text>
</comment>
<organism evidence="1 2">
    <name type="scientific">Pangasius djambal</name>
    <dbReference type="NCBI Taxonomy" id="1691987"/>
    <lineage>
        <taxon>Eukaryota</taxon>
        <taxon>Metazoa</taxon>
        <taxon>Chordata</taxon>
        <taxon>Craniata</taxon>
        <taxon>Vertebrata</taxon>
        <taxon>Euteleostomi</taxon>
        <taxon>Actinopterygii</taxon>
        <taxon>Neopterygii</taxon>
        <taxon>Teleostei</taxon>
        <taxon>Ostariophysi</taxon>
        <taxon>Siluriformes</taxon>
        <taxon>Pangasiidae</taxon>
        <taxon>Pangasius</taxon>
    </lineage>
</organism>
<gene>
    <name evidence="1" type="ORF">PDJAM_G00143770</name>
</gene>
<proteinExistence type="predicted"/>
<keyword evidence="2" id="KW-1185">Reference proteome</keyword>
<evidence type="ECO:0000313" key="1">
    <source>
        <dbReference type="EMBL" id="MCJ8746615.1"/>
    </source>
</evidence>
<dbReference type="EMBL" id="CM040998">
    <property type="protein sequence ID" value="MCJ8746615.1"/>
    <property type="molecule type" value="Genomic_DNA"/>
</dbReference>
<evidence type="ECO:0000313" key="2">
    <source>
        <dbReference type="Proteomes" id="UP000830395"/>
    </source>
</evidence>
<reference evidence="1" key="1">
    <citation type="submission" date="2020-02" db="EMBL/GenBank/DDBJ databases">
        <title>Genome sequencing of the panga catfish, Pangasius djambal.</title>
        <authorList>
            <person name="Wen M."/>
            <person name="Zahm M."/>
            <person name="Roques C."/>
            <person name="Cabau C."/>
            <person name="Klopp C."/>
            <person name="Donnadieu C."/>
            <person name="Jouanno E."/>
            <person name="Avarre J.-C."/>
            <person name="Campet M."/>
            <person name="Ha T."/>
            <person name="Dugue R."/>
            <person name="Lampietro C."/>
            <person name="Louis A."/>
            <person name="Herpin A."/>
            <person name="Echchiki A."/>
            <person name="Berthelot C."/>
            <person name="Parey E."/>
            <person name="Roest-Crollius H."/>
            <person name="Braasch I."/>
            <person name="Postlethwait J.H."/>
            <person name="Bobe J."/>
            <person name="Montfort J."/>
            <person name="Bouchez O."/>
            <person name="Begum T."/>
            <person name="Schartl M."/>
            <person name="Gustiano R."/>
            <person name="Guiguen Y."/>
        </authorList>
    </citation>
    <scope>NUCLEOTIDE SEQUENCE</scope>
    <source>
        <strain evidence="1">Pdj_M5554</strain>
    </source>
</reference>
<protein>
    <submittedName>
        <fullName evidence="1">Uncharacterized protein</fullName>
    </submittedName>
</protein>